<protein>
    <submittedName>
        <fullName evidence="3">Uncharacterized protein</fullName>
    </submittedName>
</protein>
<feature type="compositionally biased region" description="Low complexity" evidence="1">
    <location>
        <begin position="316"/>
        <end position="338"/>
    </location>
</feature>
<feature type="region of interest" description="Disordered" evidence="1">
    <location>
        <begin position="785"/>
        <end position="859"/>
    </location>
</feature>
<feature type="compositionally biased region" description="Basic residues" evidence="1">
    <location>
        <begin position="217"/>
        <end position="226"/>
    </location>
</feature>
<evidence type="ECO:0000313" key="3">
    <source>
        <dbReference type="EMBL" id="EIE21226.1"/>
    </source>
</evidence>
<accession>I0YS57</accession>
<feature type="compositionally biased region" description="Low complexity" evidence="1">
    <location>
        <begin position="410"/>
        <end position="423"/>
    </location>
</feature>
<organism evidence="3 4">
    <name type="scientific">Coccomyxa subellipsoidea (strain C-169)</name>
    <name type="common">Green microalga</name>
    <dbReference type="NCBI Taxonomy" id="574566"/>
    <lineage>
        <taxon>Eukaryota</taxon>
        <taxon>Viridiplantae</taxon>
        <taxon>Chlorophyta</taxon>
        <taxon>core chlorophytes</taxon>
        <taxon>Trebouxiophyceae</taxon>
        <taxon>Trebouxiophyceae incertae sedis</taxon>
        <taxon>Coccomyxaceae</taxon>
        <taxon>Coccomyxa</taxon>
        <taxon>Coccomyxa subellipsoidea</taxon>
    </lineage>
</organism>
<dbReference type="RefSeq" id="XP_005645770.1">
    <property type="nucleotide sequence ID" value="XM_005645713.1"/>
</dbReference>
<feature type="region of interest" description="Disordered" evidence="1">
    <location>
        <begin position="389"/>
        <end position="571"/>
    </location>
</feature>
<feature type="region of interest" description="Disordered" evidence="1">
    <location>
        <begin position="585"/>
        <end position="664"/>
    </location>
</feature>
<reference evidence="3 4" key="1">
    <citation type="journal article" date="2012" name="Genome Biol.">
        <title>The genome of the polar eukaryotic microalga coccomyxa subellipsoidea reveals traits of cold adaptation.</title>
        <authorList>
            <person name="Blanc G."/>
            <person name="Agarkova I."/>
            <person name="Grimwood J."/>
            <person name="Kuo A."/>
            <person name="Brueggeman A."/>
            <person name="Dunigan D."/>
            <person name="Gurnon J."/>
            <person name="Ladunga I."/>
            <person name="Lindquist E."/>
            <person name="Lucas S."/>
            <person name="Pangilinan J."/>
            <person name="Proschold T."/>
            <person name="Salamov A."/>
            <person name="Schmutz J."/>
            <person name="Weeks D."/>
            <person name="Yamada T."/>
            <person name="Claverie J.M."/>
            <person name="Grigoriev I."/>
            <person name="Van Etten J."/>
            <person name="Lomsadze A."/>
            <person name="Borodovsky M."/>
        </authorList>
    </citation>
    <scope>NUCLEOTIDE SEQUENCE [LARGE SCALE GENOMIC DNA]</scope>
    <source>
        <strain evidence="3 4">C-169</strain>
    </source>
</reference>
<feature type="compositionally biased region" description="Basic and acidic residues" evidence="1">
    <location>
        <begin position="470"/>
        <end position="484"/>
    </location>
</feature>
<sequence>MEQVRRSPQMRRGADFFILVILIVLGGAFLDWGSFRGLSASALQADSLRPLDVLGLDGAASLCSGLRTGHSGLLKQRMAALLRGRIWSKPVEEMQEGCESSSLLVTMAKCSIWFLAFIGALTGVLASLYWPGRRHVQIAQWPPLKWVDWLRATLQSAWIKRRSERRKQNAALALRVALRSGDKELLSAALEEAESAKVDTPLMRRATVALRELRRKAAKISKKGRSGRGDPAHRRSASPTRQRRSSRSASPGRASDGAHRSGDLDSVGQFWQGSSESSGDFSIPAGKAGAAVHHPKDAAGGSPKAGPVTREADRGSPPLSSQPSMSLSQQSSLSEHSSVTVPAPAQPPPQPERQNSERHAAAAAGKPHLVRDSVGELAAAAAMRVEAFEKERERQREEKKQARSREAAERAAAAAQEKAAAADATEKTTVKADKAADAGTPKALGRGGSFFGRKAAPVTTVSPAGSGAGGDREWRWAGGKKEKPVAVPIEPVTPRPGRRGAVVLTVPRPQANGGNRGATTVKGDAGKKQTGTPVSPAAAAAAAPGWTKKFSRHTSSAPTTPNGKYGPLDGVASMLPIGQGLAAASLLGQPPEPPPPPPPQLPRLYAQVARDGSGGQQERPSTAPPSGKRTPPPPAPASPHAPQQNGALFPPAFPSPNPTHTQASSLFLGLGGFGGFMGGSQAPQSGAAEALSPFPGMSLHRRVPPAVRTPAVQARSLQFAKCLTQEDLGPPVRLSSYSAMPMAPQPAPYHSFDSIWSSNAAGEPLPIGTSPPGWNPMGMRCRTSAAPDWKSAPGPGLSPLHFASEPLPPLESTLAETGPAAAAAATAPVATGPLSEGSVSGPSVSHFSSVSTSSSLEGW</sequence>
<feature type="compositionally biased region" description="Basic and acidic residues" evidence="1">
    <location>
        <begin position="424"/>
        <end position="436"/>
    </location>
</feature>
<keyword evidence="2" id="KW-0812">Transmembrane</keyword>
<feature type="compositionally biased region" description="Low complexity" evidence="1">
    <location>
        <begin position="815"/>
        <end position="859"/>
    </location>
</feature>
<feature type="compositionally biased region" description="Polar residues" evidence="1">
    <location>
        <begin position="269"/>
        <end position="280"/>
    </location>
</feature>
<feature type="region of interest" description="Disordered" evidence="1">
    <location>
        <begin position="217"/>
        <end position="375"/>
    </location>
</feature>
<feature type="compositionally biased region" description="Pro residues" evidence="1">
    <location>
        <begin position="590"/>
        <end position="601"/>
    </location>
</feature>
<name>I0YS57_COCSC</name>
<feature type="compositionally biased region" description="Pro residues" evidence="1">
    <location>
        <begin position="630"/>
        <end position="639"/>
    </location>
</feature>
<dbReference type="KEGG" id="csl:COCSUDRAFT_48321"/>
<proteinExistence type="predicted"/>
<feature type="transmembrane region" description="Helical" evidence="2">
    <location>
        <begin position="12"/>
        <end position="30"/>
    </location>
</feature>
<dbReference type="OrthoDB" id="10527140at2759"/>
<keyword evidence="4" id="KW-1185">Reference proteome</keyword>
<keyword evidence="2" id="KW-1133">Transmembrane helix</keyword>
<feature type="compositionally biased region" description="Basic and acidic residues" evidence="1">
    <location>
        <begin position="389"/>
        <end position="409"/>
    </location>
</feature>
<feature type="compositionally biased region" description="Polar residues" evidence="1">
    <location>
        <begin position="553"/>
        <end position="562"/>
    </location>
</feature>
<dbReference type="GeneID" id="17039208"/>
<dbReference type="Proteomes" id="UP000007264">
    <property type="component" value="Unassembled WGS sequence"/>
</dbReference>
<gene>
    <name evidence="3" type="ORF">COCSUDRAFT_48321</name>
</gene>
<evidence type="ECO:0000256" key="1">
    <source>
        <dbReference type="SAM" id="MobiDB-lite"/>
    </source>
</evidence>
<keyword evidence="2" id="KW-0472">Membrane</keyword>
<dbReference type="EMBL" id="AGSI01000013">
    <property type="protein sequence ID" value="EIE21226.1"/>
    <property type="molecule type" value="Genomic_DNA"/>
</dbReference>
<evidence type="ECO:0000313" key="4">
    <source>
        <dbReference type="Proteomes" id="UP000007264"/>
    </source>
</evidence>
<dbReference type="AlphaFoldDB" id="I0YS57"/>
<comment type="caution">
    <text evidence="3">The sequence shown here is derived from an EMBL/GenBank/DDBJ whole genome shotgun (WGS) entry which is preliminary data.</text>
</comment>
<evidence type="ECO:0000256" key="2">
    <source>
        <dbReference type="SAM" id="Phobius"/>
    </source>
</evidence>